<evidence type="ECO:0000256" key="2">
    <source>
        <dbReference type="SAM" id="Phobius"/>
    </source>
</evidence>
<keyword evidence="2" id="KW-1133">Transmembrane helix</keyword>
<name>A0AAD7FJP7_MYCRO</name>
<evidence type="ECO:0000313" key="4">
    <source>
        <dbReference type="Proteomes" id="UP001221757"/>
    </source>
</evidence>
<feature type="region of interest" description="Disordered" evidence="1">
    <location>
        <begin position="40"/>
        <end position="92"/>
    </location>
</feature>
<keyword evidence="4" id="KW-1185">Reference proteome</keyword>
<accession>A0AAD7FJP7</accession>
<comment type="caution">
    <text evidence="3">The sequence shown here is derived from an EMBL/GenBank/DDBJ whole genome shotgun (WGS) entry which is preliminary data.</text>
</comment>
<protein>
    <submittedName>
        <fullName evidence="3">Uncharacterized protein</fullName>
    </submittedName>
</protein>
<dbReference type="Proteomes" id="UP001221757">
    <property type="component" value="Unassembled WGS sequence"/>
</dbReference>
<organism evidence="3 4">
    <name type="scientific">Mycena rosella</name>
    <name type="common">Pink bonnet</name>
    <name type="synonym">Agaricus rosellus</name>
    <dbReference type="NCBI Taxonomy" id="1033263"/>
    <lineage>
        <taxon>Eukaryota</taxon>
        <taxon>Fungi</taxon>
        <taxon>Dikarya</taxon>
        <taxon>Basidiomycota</taxon>
        <taxon>Agaricomycotina</taxon>
        <taxon>Agaricomycetes</taxon>
        <taxon>Agaricomycetidae</taxon>
        <taxon>Agaricales</taxon>
        <taxon>Marasmiineae</taxon>
        <taxon>Mycenaceae</taxon>
        <taxon>Mycena</taxon>
    </lineage>
</organism>
<dbReference type="EMBL" id="JARKIE010000640">
    <property type="protein sequence ID" value="KAJ7622961.1"/>
    <property type="molecule type" value="Genomic_DNA"/>
</dbReference>
<proteinExistence type="predicted"/>
<keyword evidence="2" id="KW-0812">Transmembrane</keyword>
<dbReference type="AlphaFoldDB" id="A0AAD7FJP7"/>
<reference evidence="3" key="1">
    <citation type="submission" date="2023-03" db="EMBL/GenBank/DDBJ databases">
        <title>Massive genome expansion in bonnet fungi (Mycena s.s.) driven by repeated elements and novel gene families across ecological guilds.</title>
        <authorList>
            <consortium name="Lawrence Berkeley National Laboratory"/>
            <person name="Harder C.B."/>
            <person name="Miyauchi S."/>
            <person name="Viragh M."/>
            <person name="Kuo A."/>
            <person name="Thoen E."/>
            <person name="Andreopoulos B."/>
            <person name="Lu D."/>
            <person name="Skrede I."/>
            <person name="Drula E."/>
            <person name="Henrissat B."/>
            <person name="Morin E."/>
            <person name="Kohler A."/>
            <person name="Barry K."/>
            <person name="LaButti K."/>
            <person name="Morin E."/>
            <person name="Salamov A."/>
            <person name="Lipzen A."/>
            <person name="Mereny Z."/>
            <person name="Hegedus B."/>
            <person name="Baldrian P."/>
            <person name="Stursova M."/>
            <person name="Weitz H."/>
            <person name="Taylor A."/>
            <person name="Grigoriev I.V."/>
            <person name="Nagy L.G."/>
            <person name="Martin F."/>
            <person name="Kauserud H."/>
        </authorList>
    </citation>
    <scope>NUCLEOTIDE SEQUENCE</scope>
    <source>
        <strain evidence="3">CBHHK067</strain>
    </source>
</reference>
<sequence>MVVSSVDQIVTCYITPCVLTLYLTTIVVVPVVYPAWHAPHSSLPTSRTPAPSPPGQNTSRPSPSLPRTPPSLLTPSTDEFGHTRTTACPRRGQRLAPADLAVPFAATSVASANGLPRPPPWVLYGLLSPACGAETQGAKSPM</sequence>
<gene>
    <name evidence="3" type="ORF">B0H17DRAFT_1219136</name>
</gene>
<evidence type="ECO:0000313" key="3">
    <source>
        <dbReference type="EMBL" id="KAJ7622961.1"/>
    </source>
</evidence>
<feature type="transmembrane region" description="Helical" evidence="2">
    <location>
        <begin position="12"/>
        <end position="36"/>
    </location>
</feature>
<evidence type="ECO:0000256" key="1">
    <source>
        <dbReference type="SAM" id="MobiDB-lite"/>
    </source>
</evidence>
<keyword evidence="2" id="KW-0472">Membrane</keyword>